<evidence type="ECO:0000313" key="2">
    <source>
        <dbReference type="Proteomes" id="UP000054776"/>
    </source>
</evidence>
<dbReference type="Proteomes" id="UP000054776">
    <property type="component" value="Unassembled WGS sequence"/>
</dbReference>
<dbReference type="AlphaFoldDB" id="A0A0V1B887"/>
<gene>
    <name evidence="1" type="ORF">T01_13372</name>
</gene>
<keyword evidence="2" id="KW-1185">Reference proteome</keyword>
<name>A0A0V1B887_TRISP</name>
<proteinExistence type="predicted"/>
<dbReference type="EMBL" id="JYDH01000085">
    <property type="protein sequence ID" value="KRY33188.1"/>
    <property type="molecule type" value="Genomic_DNA"/>
</dbReference>
<organism evidence="1 2">
    <name type="scientific">Trichinella spiralis</name>
    <name type="common">Trichina worm</name>
    <dbReference type="NCBI Taxonomy" id="6334"/>
    <lineage>
        <taxon>Eukaryota</taxon>
        <taxon>Metazoa</taxon>
        <taxon>Ecdysozoa</taxon>
        <taxon>Nematoda</taxon>
        <taxon>Enoplea</taxon>
        <taxon>Dorylaimia</taxon>
        <taxon>Trichinellida</taxon>
        <taxon>Trichinellidae</taxon>
        <taxon>Trichinella</taxon>
    </lineage>
</organism>
<sequence length="175" mass="20403">MSCNCFAQKHFRFLLQALPNESLLDSKLIESLFTCSVVLATVPTFQMVVGPQSHTMDIPKRNFTKPADLPKHSLEKVEEATLHPGVWIYSERIVRDRLIMRRARVDRNNYDIRLSVYENQIVVALIGRDQGCFEITNKFRRSKLDAKFFRFGMEHFKYPAIRAQIFLNSQTIYDG</sequence>
<protein>
    <submittedName>
        <fullName evidence="1">Uncharacterized protein</fullName>
    </submittedName>
</protein>
<reference evidence="1 2" key="1">
    <citation type="submission" date="2015-01" db="EMBL/GenBank/DDBJ databases">
        <title>Evolution of Trichinella species and genotypes.</title>
        <authorList>
            <person name="Korhonen P.K."/>
            <person name="Edoardo P."/>
            <person name="Giuseppe L.R."/>
            <person name="Gasser R.B."/>
        </authorList>
    </citation>
    <scope>NUCLEOTIDE SEQUENCE [LARGE SCALE GENOMIC DNA]</scope>
    <source>
        <strain evidence="1">ISS3</strain>
    </source>
</reference>
<accession>A0A0V1B887</accession>
<evidence type="ECO:0000313" key="1">
    <source>
        <dbReference type="EMBL" id="KRY33188.1"/>
    </source>
</evidence>
<comment type="caution">
    <text evidence="1">The sequence shown here is derived from an EMBL/GenBank/DDBJ whole genome shotgun (WGS) entry which is preliminary data.</text>
</comment>
<dbReference type="InParanoid" id="A0A0V1B887"/>